<dbReference type="Pfam" id="PF00005">
    <property type="entry name" value="ABC_tran"/>
    <property type="match status" value="1"/>
</dbReference>
<dbReference type="GO" id="GO:0005524">
    <property type="term" value="F:ATP binding"/>
    <property type="evidence" value="ECO:0007669"/>
    <property type="project" value="UniProtKB-KW"/>
</dbReference>
<keyword evidence="1" id="KW-0813">Transport</keyword>
<feature type="domain" description="ABC transporter" evidence="4">
    <location>
        <begin position="19"/>
        <end position="248"/>
    </location>
</feature>
<keyword evidence="5" id="KW-0378">Hydrolase</keyword>
<dbReference type="PANTHER" id="PTHR42788">
    <property type="entry name" value="TAURINE IMPORT ATP-BINDING PROTEIN-RELATED"/>
    <property type="match status" value="1"/>
</dbReference>
<evidence type="ECO:0000313" key="6">
    <source>
        <dbReference type="Proteomes" id="UP000076794"/>
    </source>
</evidence>
<keyword evidence="6" id="KW-1185">Reference proteome</keyword>
<dbReference type="InterPro" id="IPR003439">
    <property type="entry name" value="ABC_transporter-like_ATP-bd"/>
</dbReference>
<dbReference type="CDD" id="cd03293">
    <property type="entry name" value="ABC_NrtD_SsuB_transporters"/>
    <property type="match status" value="1"/>
</dbReference>
<dbReference type="Proteomes" id="UP000076794">
    <property type="component" value="Chromosome"/>
</dbReference>
<dbReference type="InterPro" id="IPR003593">
    <property type="entry name" value="AAA+_ATPase"/>
</dbReference>
<organism evidence="5 6">
    <name type="scientific">Isoptericola dokdonensis DS-3</name>
    <dbReference type="NCBI Taxonomy" id="1300344"/>
    <lineage>
        <taxon>Bacteria</taxon>
        <taxon>Bacillati</taxon>
        <taxon>Actinomycetota</taxon>
        <taxon>Actinomycetes</taxon>
        <taxon>Micrococcales</taxon>
        <taxon>Promicromonosporaceae</taxon>
        <taxon>Isoptericola</taxon>
    </lineage>
</organism>
<dbReference type="SMART" id="SM00382">
    <property type="entry name" value="AAA"/>
    <property type="match status" value="1"/>
</dbReference>
<dbReference type="KEGG" id="ido:I598_2299"/>
<gene>
    <name evidence="5" type="primary">ssuB_1</name>
    <name evidence="5" type="ORF">I598_2299</name>
</gene>
<proteinExistence type="predicted"/>
<keyword evidence="3 5" id="KW-0067">ATP-binding</keyword>
<dbReference type="PROSITE" id="PS50893">
    <property type="entry name" value="ABC_TRANSPORTER_2"/>
    <property type="match status" value="1"/>
</dbReference>
<dbReference type="EMBL" id="CP014209">
    <property type="protein sequence ID" value="ANC31839.1"/>
    <property type="molecule type" value="Genomic_DNA"/>
</dbReference>
<evidence type="ECO:0000256" key="2">
    <source>
        <dbReference type="ARBA" id="ARBA00022741"/>
    </source>
</evidence>
<evidence type="ECO:0000256" key="3">
    <source>
        <dbReference type="ARBA" id="ARBA00022840"/>
    </source>
</evidence>
<accession>A0A168FI87</accession>
<dbReference type="Gene3D" id="3.40.50.300">
    <property type="entry name" value="P-loop containing nucleotide triphosphate hydrolases"/>
    <property type="match status" value="1"/>
</dbReference>
<dbReference type="SUPFAM" id="SSF52540">
    <property type="entry name" value="P-loop containing nucleoside triphosphate hydrolases"/>
    <property type="match status" value="1"/>
</dbReference>
<dbReference type="InterPro" id="IPR027417">
    <property type="entry name" value="P-loop_NTPase"/>
</dbReference>
<protein>
    <submittedName>
        <fullName evidence="5">Aliphatic sulfonates import ATP-binding protein SsuB</fullName>
        <ecNumber evidence="5">3.6.3.-</ecNumber>
    </submittedName>
</protein>
<dbReference type="InterPro" id="IPR017871">
    <property type="entry name" value="ABC_transporter-like_CS"/>
</dbReference>
<dbReference type="PATRIC" id="fig|1300344.3.peg.2307"/>
<evidence type="ECO:0000259" key="4">
    <source>
        <dbReference type="PROSITE" id="PS50893"/>
    </source>
</evidence>
<dbReference type="InterPro" id="IPR050166">
    <property type="entry name" value="ABC_transporter_ATP-bind"/>
</dbReference>
<dbReference type="EC" id="3.6.3.-" evidence="5"/>
<keyword evidence="2" id="KW-0547">Nucleotide-binding</keyword>
<dbReference type="PANTHER" id="PTHR42788:SF13">
    <property type="entry name" value="ALIPHATIC SULFONATES IMPORT ATP-BINDING PROTEIN SSUB"/>
    <property type="match status" value="1"/>
</dbReference>
<dbReference type="PROSITE" id="PS00211">
    <property type="entry name" value="ABC_TRANSPORTER_1"/>
    <property type="match status" value="1"/>
</dbReference>
<dbReference type="GO" id="GO:0016887">
    <property type="term" value="F:ATP hydrolysis activity"/>
    <property type="evidence" value="ECO:0007669"/>
    <property type="project" value="InterPro"/>
</dbReference>
<dbReference type="AlphaFoldDB" id="A0A168FI87"/>
<evidence type="ECO:0000256" key="1">
    <source>
        <dbReference type="ARBA" id="ARBA00022448"/>
    </source>
</evidence>
<name>A0A168FI87_9MICO</name>
<evidence type="ECO:0000313" key="5">
    <source>
        <dbReference type="EMBL" id="ANC31839.1"/>
    </source>
</evidence>
<reference evidence="5 6" key="1">
    <citation type="submission" date="2016-01" db="EMBL/GenBank/DDBJ databases">
        <title>Complete genome sequence of a soil Actinobacterium, Isoptericola dokdonensis DS-3.</title>
        <authorList>
            <person name="Kwon S.-K."/>
            <person name="Kim J.F."/>
        </authorList>
    </citation>
    <scope>NUCLEOTIDE SEQUENCE [LARGE SCALE GENOMIC DNA]</scope>
    <source>
        <strain evidence="5 6">DS-3</strain>
    </source>
</reference>
<dbReference type="STRING" id="1300344.I598_2299"/>
<sequence length="272" mass="28535">MTTPGDIMTTSTGTAAGAVVVDALAKSYGGPTAAMQDVTLDIAPGESVAIVGASGCGKSTLLRMVAGFERPTAGRVLVDGVPVTGPGPDRGVVFQDYGLFPWLTVRENIAYGLRQAGASRREAKESAAEHAELVGLSRFTEAYPHQLSGGMQQRVGIARVLALHPSVLLMDEPLGALDALTRRQMQDELAAIRRRVGTTIILVTHSIEEAVYLADRVVVMAGGASHGVPGHVREVVPVELGEHRDTTAPAFHALERRLETLVHAPLPATAAA</sequence>